<gene>
    <name evidence="2" type="ORF">AVDCRST_MAG81-4172</name>
</gene>
<feature type="transmembrane region" description="Helical" evidence="1">
    <location>
        <begin position="21"/>
        <end position="37"/>
    </location>
</feature>
<keyword evidence="1" id="KW-1133">Transmembrane helix</keyword>
<proteinExistence type="predicted"/>
<evidence type="ECO:0000313" key="2">
    <source>
        <dbReference type="EMBL" id="CAA9587407.1"/>
    </source>
</evidence>
<organism evidence="2">
    <name type="scientific">uncultured Synechococcales cyanobacterium</name>
    <dbReference type="NCBI Taxonomy" id="1936017"/>
    <lineage>
        <taxon>Bacteria</taxon>
        <taxon>Bacillati</taxon>
        <taxon>Cyanobacteriota</taxon>
        <taxon>Cyanophyceae</taxon>
        <taxon>Synechococcales</taxon>
        <taxon>environmental samples</taxon>
    </lineage>
</organism>
<accession>A0A6J4VWA0</accession>
<reference evidence="2" key="1">
    <citation type="submission" date="2020-02" db="EMBL/GenBank/DDBJ databases">
        <authorList>
            <person name="Meier V. D."/>
        </authorList>
    </citation>
    <scope>NUCLEOTIDE SEQUENCE</scope>
    <source>
        <strain evidence="2">AVDCRST_MAG81</strain>
    </source>
</reference>
<keyword evidence="1" id="KW-0812">Transmembrane</keyword>
<dbReference type="EMBL" id="CADCWO010000213">
    <property type="protein sequence ID" value="CAA9587407.1"/>
    <property type="molecule type" value="Genomic_DNA"/>
</dbReference>
<name>A0A6J4VWA0_9CYAN</name>
<sequence length="38" mass="4284">MASSEAPLKAFSVLVANQQERFCLSAIAFIVWLMVIIW</sequence>
<evidence type="ECO:0000256" key="1">
    <source>
        <dbReference type="SAM" id="Phobius"/>
    </source>
</evidence>
<keyword evidence="1" id="KW-0472">Membrane</keyword>
<protein>
    <submittedName>
        <fullName evidence="2">Uncharacterized protein</fullName>
    </submittedName>
</protein>
<dbReference type="AlphaFoldDB" id="A0A6J4VWA0"/>